<feature type="transmembrane region" description="Helical" evidence="1">
    <location>
        <begin position="344"/>
        <end position="361"/>
    </location>
</feature>
<dbReference type="InterPro" id="IPR018677">
    <property type="entry name" value="DUF2157"/>
</dbReference>
<evidence type="ECO:0000256" key="1">
    <source>
        <dbReference type="SAM" id="Phobius"/>
    </source>
</evidence>
<feature type="transmembrane region" description="Helical" evidence="1">
    <location>
        <begin position="321"/>
        <end position="338"/>
    </location>
</feature>
<evidence type="ECO:0000259" key="2">
    <source>
        <dbReference type="Pfam" id="PF09925"/>
    </source>
</evidence>
<feature type="transmembrane region" description="Helical" evidence="1">
    <location>
        <begin position="163"/>
        <end position="183"/>
    </location>
</feature>
<protein>
    <submittedName>
        <fullName evidence="3">Uncharacterized membrane protein</fullName>
    </submittedName>
</protein>
<keyword evidence="1" id="KW-0472">Membrane</keyword>
<dbReference type="AlphaFoldDB" id="A0A285U948"/>
<keyword evidence="1" id="KW-0812">Transmembrane</keyword>
<evidence type="ECO:0000313" key="4">
    <source>
        <dbReference type="Proteomes" id="UP000219167"/>
    </source>
</evidence>
<gene>
    <name evidence="3" type="ORF">SAMN05892877_10562</name>
</gene>
<feature type="transmembrane region" description="Helical" evidence="1">
    <location>
        <begin position="189"/>
        <end position="207"/>
    </location>
</feature>
<dbReference type="Pfam" id="PF09925">
    <property type="entry name" value="DUF2157"/>
    <property type="match status" value="1"/>
</dbReference>
<feature type="transmembrane region" description="Helical" evidence="1">
    <location>
        <begin position="238"/>
        <end position="258"/>
    </location>
</feature>
<proteinExistence type="predicted"/>
<sequence>MLPRASFKAEGVVKVAILSDKWKITLILRFVMLLRFPVRFRLTSEKQLARLLREATFGGEVAMYRGRLERDLNGWAAKGLLDPAIVPTLLADYDQRESAFSLGRVLMAMAALLIGGAVVLLIAANWEAIPRVARLVGIVALIWSAYLNAAYWKSRNSPRLSEASLVAGLLFFGGGIALVGQMYHLSGDSTEAAIVWFIGAVLTAVLFRSSAATAVCGFLAFVVAGTEWSESFALRNNLLLWLMPAMAAVVIGLVRFTGAGRTRHLAYLLMVCWVLILYGRHEAPLTALVVAAAGGVCYLLAALPASPLYRLARNAGAAPSFYSFLLLMMGLLLLHFDVEGLLEQVVLGVATLVAAIAGLFLSGRDNGAVRYLAYAAFAAETLYLSSETLGTILGTSGFFMISGLVVALVAWVVVRLERRFSARSGVAEAGR</sequence>
<keyword evidence="4" id="KW-1185">Reference proteome</keyword>
<feature type="transmembrane region" description="Helical" evidence="1">
    <location>
        <begin position="265"/>
        <end position="281"/>
    </location>
</feature>
<dbReference type="Proteomes" id="UP000219167">
    <property type="component" value="Unassembled WGS sequence"/>
</dbReference>
<name>A0A285U948_9HYPH</name>
<reference evidence="3 4" key="1">
    <citation type="submission" date="2017-08" db="EMBL/GenBank/DDBJ databases">
        <authorList>
            <person name="de Groot N.N."/>
        </authorList>
    </citation>
    <scope>NUCLEOTIDE SEQUENCE [LARGE SCALE GENOMIC DNA]</scope>
    <source>
        <strain evidence="3 4">JC85</strain>
    </source>
</reference>
<organism evidence="3 4">
    <name type="scientific">Rhizobium subbaraonis</name>
    <dbReference type="NCBI Taxonomy" id="908946"/>
    <lineage>
        <taxon>Bacteria</taxon>
        <taxon>Pseudomonadati</taxon>
        <taxon>Pseudomonadota</taxon>
        <taxon>Alphaproteobacteria</taxon>
        <taxon>Hyphomicrobiales</taxon>
        <taxon>Rhizobiaceae</taxon>
        <taxon>Rhizobium/Agrobacterium group</taxon>
        <taxon>Rhizobium</taxon>
    </lineage>
</organism>
<feature type="transmembrane region" description="Helical" evidence="1">
    <location>
        <begin position="132"/>
        <end position="151"/>
    </location>
</feature>
<keyword evidence="1" id="KW-1133">Transmembrane helix</keyword>
<feature type="transmembrane region" description="Helical" evidence="1">
    <location>
        <begin position="392"/>
        <end position="414"/>
    </location>
</feature>
<accession>A0A285U948</accession>
<dbReference type="EMBL" id="OBQD01000005">
    <property type="protein sequence ID" value="SOC38263.1"/>
    <property type="molecule type" value="Genomic_DNA"/>
</dbReference>
<feature type="transmembrane region" description="Helical" evidence="1">
    <location>
        <begin position="287"/>
        <end position="309"/>
    </location>
</feature>
<evidence type="ECO:0000313" key="3">
    <source>
        <dbReference type="EMBL" id="SOC38263.1"/>
    </source>
</evidence>
<feature type="domain" description="DUF2157" evidence="2">
    <location>
        <begin position="75"/>
        <end position="212"/>
    </location>
</feature>
<feature type="transmembrane region" description="Helical" evidence="1">
    <location>
        <begin position="105"/>
        <end position="126"/>
    </location>
</feature>